<evidence type="ECO:0000256" key="2">
    <source>
        <dbReference type="ARBA" id="ARBA00022448"/>
    </source>
</evidence>
<feature type="transmembrane region" description="Helical" evidence="7">
    <location>
        <begin position="262"/>
        <end position="286"/>
    </location>
</feature>
<evidence type="ECO:0000313" key="9">
    <source>
        <dbReference type="EMBL" id="CEN29317.1"/>
    </source>
</evidence>
<feature type="transmembrane region" description="Helical" evidence="7">
    <location>
        <begin position="353"/>
        <end position="370"/>
    </location>
</feature>
<dbReference type="KEGG" id="lpk:LACPI_2117"/>
<reference evidence="10" key="1">
    <citation type="submission" date="2015-01" db="EMBL/GenBank/DDBJ databases">
        <authorList>
            <person name="Andreevskaya M."/>
        </authorList>
    </citation>
    <scope>NUCLEOTIDE SEQUENCE [LARGE SCALE GENOMIC DNA]</scope>
    <source>
        <strain evidence="10">MKFS47</strain>
    </source>
</reference>
<dbReference type="InterPro" id="IPR036259">
    <property type="entry name" value="MFS_trans_sf"/>
</dbReference>
<dbReference type="InterPro" id="IPR020846">
    <property type="entry name" value="MFS_dom"/>
</dbReference>
<keyword evidence="4 7" id="KW-0812">Transmembrane</keyword>
<feature type="transmembrane region" description="Helical" evidence="7">
    <location>
        <begin position="298"/>
        <end position="317"/>
    </location>
</feature>
<evidence type="ECO:0000256" key="5">
    <source>
        <dbReference type="ARBA" id="ARBA00022989"/>
    </source>
</evidence>
<feature type="transmembrane region" description="Helical" evidence="7">
    <location>
        <begin position="75"/>
        <end position="98"/>
    </location>
</feature>
<dbReference type="EMBL" id="LN774769">
    <property type="protein sequence ID" value="CEN29317.1"/>
    <property type="molecule type" value="Genomic_DNA"/>
</dbReference>
<dbReference type="PROSITE" id="PS50850">
    <property type="entry name" value="MFS"/>
    <property type="match status" value="1"/>
</dbReference>
<dbReference type="GO" id="GO:0022857">
    <property type="term" value="F:transmembrane transporter activity"/>
    <property type="evidence" value="ECO:0007669"/>
    <property type="project" value="InterPro"/>
</dbReference>
<feature type="transmembrane region" description="Helical" evidence="7">
    <location>
        <begin position="329"/>
        <end position="347"/>
    </location>
</feature>
<evidence type="ECO:0000256" key="1">
    <source>
        <dbReference type="ARBA" id="ARBA00004651"/>
    </source>
</evidence>
<feature type="transmembrane region" description="Helical" evidence="7">
    <location>
        <begin position="195"/>
        <end position="216"/>
    </location>
</feature>
<feature type="transmembrane region" description="Helical" evidence="7">
    <location>
        <begin position="400"/>
        <end position="423"/>
    </location>
</feature>
<feature type="transmembrane region" description="Helical" evidence="7">
    <location>
        <begin position="163"/>
        <end position="183"/>
    </location>
</feature>
<keyword evidence="3" id="KW-1003">Cell membrane</keyword>
<evidence type="ECO:0000256" key="4">
    <source>
        <dbReference type="ARBA" id="ARBA00022692"/>
    </source>
</evidence>
<dbReference type="CDD" id="cd17321">
    <property type="entry name" value="MFS_MMR_MDR_like"/>
    <property type="match status" value="1"/>
</dbReference>
<dbReference type="GO" id="GO:0005886">
    <property type="term" value="C:plasma membrane"/>
    <property type="evidence" value="ECO:0007669"/>
    <property type="project" value="UniProtKB-SubCell"/>
</dbReference>
<dbReference type="InterPro" id="IPR011701">
    <property type="entry name" value="MFS"/>
</dbReference>
<dbReference type="PANTHER" id="PTHR42718">
    <property type="entry name" value="MAJOR FACILITATOR SUPERFAMILY MULTIDRUG TRANSPORTER MFSC"/>
    <property type="match status" value="1"/>
</dbReference>
<feature type="transmembrane region" description="Helical" evidence="7">
    <location>
        <begin position="443"/>
        <end position="463"/>
    </location>
</feature>
<dbReference type="PANTHER" id="PTHR42718:SF46">
    <property type="entry name" value="BLR6921 PROTEIN"/>
    <property type="match status" value="1"/>
</dbReference>
<dbReference type="Gene3D" id="1.20.1250.20">
    <property type="entry name" value="MFS general substrate transporter like domains"/>
    <property type="match status" value="1"/>
</dbReference>
<name>A0A0D6DZD4_9LACT</name>
<dbReference type="Pfam" id="PF07690">
    <property type="entry name" value="MFS_1"/>
    <property type="match status" value="1"/>
</dbReference>
<evidence type="ECO:0000313" key="10">
    <source>
        <dbReference type="Proteomes" id="UP000033166"/>
    </source>
</evidence>
<evidence type="ECO:0000256" key="7">
    <source>
        <dbReference type="SAM" id="Phobius"/>
    </source>
</evidence>
<dbReference type="Proteomes" id="UP000033166">
    <property type="component" value="Chromosome I"/>
</dbReference>
<evidence type="ECO:0000259" key="8">
    <source>
        <dbReference type="PROSITE" id="PS50850"/>
    </source>
</evidence>
<accession>A0A0D6DZD4</accession>
<dbReference type="HOGENOM" id="CLU_000960_28_3_9"/>
<feature type="transmembrane region" description="Helical" evidence="7">
    <location>
        <begin position="222"/>
        <end position="242"/>
    </location>
</feature>
<dbReference type="Gene3D" id="1.20.1720.10">
    <property type="entry name" value="Multidrug resistance protein D"/>
    <property type="match status" value="1"/>
</dbReference>
<feature type="domain" description="Major facilitator superfamily (MFS) profile" evidence="8">
    <location>
        <begin position="9"/>
        <end position="466"/>
    </location>
</feature>
<dbReference type="RefSeq" id="WP_047916304.1">
    <property type="nucleotide sequence ID" value="NZ_LN774769.1"/>
</dbReference>
<dbReference type="AlphaFoldDB" id="A0A0D6DZD4"/>
<dbReference type="SUPFAM" id="SSF103473">
    <property type="entry name" value="MFS general substrate transporter"/>
    <property type="match status" value="1"/>
</dbReference>
<protein>
    <submittedName>
        <fullName evidence="9">MFS-type drug resistance transporter</fullName>
    </submittedName>
</protein>
<dbReference type="STRING" id="1364.LP2241_50488"/>
<dbReference type="PRINTS" id="PR01036">
    <property type="entry name" value="TCRTETB"/>
</dbReference>
<gene>
    <name evidence="9" type="ORF">LACPI_2117</name>
</gene>
<sequence length="472" mass="51179">MFSKEKFPGLLALGIFTFMSTLDGSIVNIALPSMAREMHLEMGQVTWSVTIYLVVISGLILLFGRLGDLLGKTKIFNIGSLIFTLGSLLAGINLGLHFLLFSRIVQAIGASMTMSNSFGITSQLFEPALRARAMSIMSMFVSLGAIAGPAIGGFILQLASWSYIFWINVPLGVVAYLIGRKALPEDKGSGTFKDADLLGATQMFLTIVAFFIAMSLGQAQGFLSIPVLLSFVAMVGLFVWFIHTERTVEKPLLNLNIFRSKLFSMSILTSLAMFTAGSFVSILMPFYLQNYRASTPGFAGMVMMSYPVGMFIFSPIAGVLSDKFDKEKITFIAITGVLVVQLGYLVFGQTTAMVFVMLILFIHGGSVGFFQSPNNALVMSTVESKYLGIAGSVNALGRNLGFVLGTSLATTVLFVAMSGQLGYRVSGYIAKRPDVFITGMHQAFYVALVLVIFAWCLSGYRLLTRKNLSSLT</sequence>
<keyword evidence="2" id="KW-0813">Transport</keyword>
<keyword evidence="5 7" id="KW-1133">Transmembrane helix</keyword>
<comment type="subcellular location">
    <subcellularLocation>
        <location evidence="1">Cell membrane</location>
        <topology evidence="1">Multi-pass membrane protein</topology>
    </subcellularLocation>
</comment>
<proteinExistence type="predicted"/>
<feature type="transmembrane region" description="Helical" evidence="7">
    <location>
        <begin position="45"/>
        <end position="63"/>
    </location>
</feature>
<feature type="transmembrane region" description="Helical" evidence="7">
    <location>
        <begin position="137"/>
        <end position="157"/>
    </location>
</feature>
<evidence type="ECO:0000256" key="6">
    <source>
        <dbReference type="ARBA" id="ARBA00023136"/>
    </source>
</evidence>
<evidence type="ECO:0000256" key="3">
    <source>
        <dbReference type="ARBA" id="ARBA00022475"/>
    </source>
</evidence>
<keyword evidence="6 7" id="KW-0472">Membrane</keyword>
<organism evidence="9 10">
    <name type="scientific">Pseudolactococcus piscium MKFS47</name>
    <dbReference type="NCBI Taxonomy" id="297352"/>
    <lineage>
        <taxon>Bacteria</taxon>
        <taxon>Bacillati</taxon>
        <taxon>Bacillota</taxon>
        <taxon>Bacilli</taxon>
        <taxon>Lactobacillales</taxon>
        <taxon>Streptococcaceae</taxon>
        <taxon>Pseudolactococcus</taxon>
    </lineage>
</organism>